<name>A0A5J9SQ70_9POAL</name>
<accession>A0A5J9SQ70</accession>
<evidence type="ECO:0000313" key="1">
    <source>
        <dbReference type="EMBL" id="TVU01069.1"/>
    </source>
</evidence>
<gene>
    <name evidence="1" type="ORF">EJB05_53480</name>
</gene>
<organism evidence="1 2">
    <name type="scientific">Eragrostis curvula</name>
    <name type="common">weeping love grass</name>
    <dbReference type="NCBI Taxonomy" id="38414"/>
    <lineage>
        <taxon>Eukaryota</taxon>
        <taxon>Viridiplantae</taxon>
        <taxon>Streptophyta</taxon>
        <taxon>Embryophyta</taxon>
        <taxon>Tracheophyta</taxon>
        <taxon>Spermatophyta</taxon>
        <taxon>Magnoliopsida</taxon>
        <taxon>Liliopsida</taxon>
        <taxon>Poales</taxon>
        <taxon>Poaceae</taxon>
        <taxon>PACMAD clade</taxon>
        <taxon>Chloridoideae</taxon>
        <taxon>Eragrostideae</taxon>
        <taxon>Eragrostidinae</taxon>
        <taxon>Eragrostis</taxon>
    </lineage>
</organism>
<evidence type="ECO:0000313" key="2">
    <source>
        <dbReference type="Proteomes" id="UP000324897"/>
    </source>
</evidence>
<dbReference type="Proteomes" id="UP000324897">
    <property type="component" value="Unassembled WGS sequence"/>
</dbReference>
<dbReference type="AlphaFoldDB" id="A0A5J9SQ70"/>
<reference evidence="1 2" key="1">
    <citation type="journal article" date="2019" name="Sci. Rep.">
        <title>A high-quality genome of Eragrostis curvula grass provides insights into Poaceae evolution and supports new strategies to enhance forage quality.</title>
        <authorList>
            <person name="Carballo J."/>
            <person name="Santos B.A.C.M."/>
            <person name="Zappacosta D."/>
            <person name="Garbus I."/>
            <person name="Selva J.P."/>
            <person name="Gallo C.A."/>
            <person name="Diaz A."/>
            <person name="Albertini E."/>
            <person name="Caccamo M."/>
            <person name="Echenique V."/>
        </authorList>
    </citation>
    <scope>NUCLEOTIDE SEQUENCE [LARGE SCALE GENOMIC DNA]</scope>
    <source>
        <strain evidence="2">cv. Victoria</strain>
        <tissue evidence="1">Leaf</tissue>
    </source>
</reference>
<dbReference type="Gramene" id="TVU01069">
    <property type="protein sequence ID" value="TVU01069"/>
    <property type="gene ID" value="EJB05_53480"/>
</dbReference>
<dbReference type="EMBL" id="RWGY01000492">
    <property type="protein sequence ID" value="TVU01069.1"/>
    <property type="molecule type" value="Genomic_DNA"/>
</dbReference>
<sequence>MLILFVKQTRRLAPDYPCIGLLVTPASHVFWSLPSMVSTADIERPFIGALLYESTNRDFRWIHSLLHLALPSFLLIRCLRALDPWH</sequence>
<keyword evidence="2" id="KW-1185">Reference proteome</keyword>
<comment type="caution">
    <text evidence="1">The sequence shown here is derived from an EMBL/GenBank/DDBJ whole genome shotgun (WGS) entry which is preliminary data.</text>
</comment>
<proteinExistence type="predicted"/>
<protein>
    <submittedName>
        <fullName evidence="1">Uncharacterized protein</fullName>
    </submittedName>
</protein>